<dbReference type="EMBL" id="RDQH01000343">
    <property type="protein sequence ID" value="RXH68783.1"/>
    <property type="molecule type" value="Genomic_DNA"/>
</dbReference>
<evidence type="ECO:0000313" key="2">
    <source>
        <dbReference type="EMBL" id="RXH68783.1"/>
    </source>
</evidence>
<organism evidence="2 3">
    <name type="scientific">Malus domestica</name>
    <name type="common">Apple</name>
    <name type="synonym">Pyrus malus</name>
    <dbReference type="NCBI Taxonomy" id="3750"/>
    <lineage>
        <taxon>Eukaryota</taxon>
        <taxon>Viridiplantae</taxon>
        <taxon>Streptophyta</taxon>
        <taxon>Embryophyta</taxon>
        <taxon>Tracheophyta</taxon>
        <taxon>Spermatophyta</taxon>
        <taxon>Magnoliopsida</taxon>
        <taxon>eudicotyledons</taxon>
        <taxon>Gunneridae</taxon>
        <taxon>Pentapetalae</taxon>
        <taxon>rosids</taxon>
        <taxon>fabids</taxon>
        <taxon>Rosales</taxon>
        <taxon>Rosaceae</taxon>
        <taxon>Amygdaloideae</taxon>
        <taxon>Maleae</taxon>
        <taxon>Malus</taxon>
    </lineage>
</organism>
<protein>
    <submittedName>
        <fullName evidence="2">Uncharacterized protein</fullName>
    </submittedName>
</protein>
<proteinExistence type="predicted"/>
<dbReference type="AlphaFoldDB" id="A0A498HIM0"/>
<name>A0A498HIM0_MALDO</name>
<comment type="caution">
    <text evidence="2">The sequence shown here is derived from an EMBL/GenBank/DDBJ whole genome shotgun (WGS) entry which is preliminary data.</text>
</comment>
<evidence type="ECO:0000313" key="3">
    <source>
        <dbReference type="Proteomes" id="UP000290289"/>
    </source>
</evidence>
<evidence type="ECO:0000256" key="1">
    <source>
        <dbReference type="SAM" id="MobiDB-lite"/>
    </source>
</evidence>
<dbReference type="Proteomes" id="UP000290289">
    <property type="component" value="Chromosome 17"/>
</dbReference>
<feature type="region of interest" description="Disordered" evidence="1">
    <location>
        <begin position="66"/>
        <end position="89"/>
    </location>
</feature>
<gene>
    <name evidence="2" type="ORF">DVH24_031116</name>
</gene>
<keyword evidence="3" id="KW-1185">Reference proteome</keyword>
<sequence length="89" mass="9868">MSSEKPILNFLLSERSFCKVYPCARSFCDHISRTKNKQGPLDRASGHVAPLRPELYHSASGAKSYDRAENHLIGSSPREEMCGSMPTPS</sequence>
<accession>A0A498HIM0</accession>
<reference evidence="2 3" key="1">
    <citation type="submission" date="2018-10" db="EMBL/GenBank/DDBJ databases">
        <title>A high-quality apple genome assembly.</title>
        <authorList>
            <person name="Hu J."/>
        </authorList>
    </citation>
    <scope>NUCLEOTIDE SEQUENCE [LARGE SCALE GENOMIC DNA]</scope>
    <source>
        <strain evidence="3">cv. HFTH1</strain>
        <tissue evidence="2">Young leaf</tissue>
    </source>
</reference>